<feature type="compositionally biased region" description="Polar residues" evidence="1">
    <location>
        <begin position="40"/>
        <end position="53"/>
    </location>
</feature>
<feature type="region of interest" description="Disordered" evidence="1">
    <location>
        <begin position="40"/>
        <end position="71"/>
    </location>
</feature>
<name>A0ABN8ZKF2_RANTA</name>
<protein>
    <submittedName>
        <fullName evidence="2">Uncharacterized protein</fullName>
    </submittedName>
</protein>
<evidence type="ECO:0000313" key="3">
    <source>
        <dbReference type="Proteomes" id="UP001176941"/>
    </source>
</evidence>
<evidence type="ECO:0000313" key="2">
    <source>
        <dbReference type="EMBL" id="CAI9173481.1"/>
    </source>
</evidence>
<feature type="compositionally biased region" description="Basic and acidic residues" evidence="1">
    <location>
        <begin position="54"/>
        <end position="65"/>
    </location>
</feature>
<organism evidence="2 3">
    <name type="scientific">Rangifer tarandus platyrhynchus</name>
    <name type="common">Svalbard reindeer</name>
    <dbReference type="NCBI Taxonomy" id="3082113"/>
    <lineage>
        <taxon>Eukaryota</taxon>
        <taxon>Metazoa</taxon>
        <taxon>Chordata</taxon>
        <taxon>Craniata</taxon>
        <taxon>Vertebrata</taxon>
        <taxon>Euteleostomi</taxon>
        <taxon>Mammalia</taxon>
        <taxon>Eutheria</taxon>
        <taxon>Laurasiatheria</taxon>
        <taxon>Artiodactyla</taxon>
        <taxon>Ruminantia</taxon>
        <taxon>Pecora</taxon>
        <taxon>Cervidae</taxon>
        <taxon>Odocoileinae</taxon>
        <taxon>Rangifer</taxon>
    </lineage>
</organism>
<reference evidence="2" key="1">
    <citation type="submission" date="2023-04" db="EMBL/GenBank/DDBJ databases">
        <authorList>
            <consortium name="ELIXIR-Norway"/>
        </authorList>
    </citation>
    <scope>NUCLEOTIDE SEQUENCE [LARGE SCALE GENOMIC DNA]</scope>
</reference>
<dbReference type="Proteomes" id="UP001176941">
    <property type="component" value="Chromosome 34"/>
</dbReference>
<gene>
    <name evidence="2" type="ORF">MRATA1EN1_LOCUS22443</name>
</gene>
<keyword evidence="3" id="KW-1185">Reference proteome</keyword>
<dbReference type="EMBL" id="OX460345">
    <property type="protein sequence ID" value="CAI9173481.1"/>
    <property type="molecule type" value="Genomic_DNA"/>
</dbReference>
<accession>A0ABN8ZKF2</accession>
<proteinExistence type="predicted"/>
<sequence>MCKATHLLPSFGLHYHFRYQPAVILSLTLGDNGGIKFRPSQTSCLSSEGNRLNDSAEKERAEHSWPHTPLP</sequence>
<evidence type="ECO:0000256" key="1">
    <source>
        <dbReference type="SAM" id="MobiDB-lite"/>
    </source>
</evidence>